<keyword evidence="1" id="KW-0813">Transport</keyword>
<sequence>MDAPTRVDGEEAVGVSDLVVTFGSFRALRGVSLSIRPGEVVGLLGENGAGKSTLIKVLAGVYRPSAGTVRLGGEEVTLSSPREALLAGVATVHQHSMLAGNLTVAANLILGDEPRRHGVVTTAGIRERAREVVERVGLDLPLDATVDSLSLADRQRVEIVRAASLATSVMILDEPTAALEPTEVAELFTTIRHLRDRGIAILYISHRLDEIPQICDRVVVLRDGQKVGELDGARCVPDEIIPLLAGRAMDDLFPSLPAPGEDVTLEAVDVRTRSTAPFSLSVRRGEVVGLTGAAGAGQRVVARALAGIERSTGTVTVAGRRVPPGDVAGAIRCGIAYVSGDRAEGAFPELSVWRNAAVGLWPRLSRRLGVLSGRAERRAGTALAEAYRVRANDLSQPIGTLSGGNQQKVLIARWAGIDPRVVVLDEPTLGVDVGARREIYDLIAEKVADGTSVVLVSSDHAELQAMSHRVVVFADGRAVAELPSAEATEEAVLAARISSLAPDKDNS</sequence>
<dbReference type="SUPFAM" id="SSF52540">
    <property type="entry name" value="P-loop containing nucleoside triphosphate hydrolases"/>
    <property type="match status" value="2"/>
</dbReference>
<evidence type="ECO:0000259" key="5">
    <source>
        <dbReference type="PROSITE" id="PS50893"/>
    </source>
</evidence>
<evidence type="ECO:0000256" key="2">
    <source>
        <dbReference type="ARBA" id="ARBA00022737"/>
    </source>
</evidence>
<evidence type="ECO:0000256" key="4">
    <source>
        <dbReference type="ARBA" id="ARBA00022840"/>
    </source>
</evidence>
<accession>A0A3N2DB96</accession>
<dbReference type="AlphaFoldDB" id="A0A3N2DB96"/>
<dbReference type="InterPro" id="IPR027417">
    <property type="entry name" value="P-loop_NTPase"/>
</dbReference>
<evidence type="ECO:0000256" key="1">
    <source>
        <dbReference type="ARBA" id="ARBA00022448"/>
    </source>
</evidence>
<dbReference type="OrthoDB" id="39350at2"/>
<dbReference type="InterPro" id="IPR017871">
    <property type="entry name" value="ABC_transporter-like_CS"/>
</dbReference>
<dbReference type="GO" id="GO:0016887">
    <property type="term" value="F:ATP hydrolysis activity"/>
    <property type="evidence" value="ECO:0007669"/>
    <property type="project" value="InterPro"/>
</dbReference>
<dbReference type="GO" id="GO:0005524">
    <property type="term" value="F:ATP binding"/>
    <property type="evidence" value="ECO:0007669"/>
    <property type="project" value="UniProtKB-KW"/>
</dbReference>
<keyword evidence="7" id="KW-1185">Reference proteome</keyword>
<keyword evidence="2" id="KW-0677">Repeat</keyword>
<dbReference type="EMBL" id="RKHQ01000001">
    <property type="protein sequence ID" value="ROR96982.1"/>
    <property type="molecule type" value="Genomic_DNA"/>
</dbReference>
<evidence type="ECO:0000256" key="3">
    <source>
        <dbReference type="ARBA" id="ARBA00022741"/>
    </source>
</evidence>
<dbReference type="Pfam" id="PF00005">
    <property type="entry name" value="ABC_tran"/>
    <property type="match status" value="2"/>
</dbReference>
<dbReference type="CDD" id="cd03215">
    <property type="entry name" value="ABC_Carb_Monos_II"/>
    <property type="match status" value="1"/>
</dbReference>
<comment type="caution">
    <text evidence="6">The sequence shown here is derived from an EMBL/GenBank/DDBJ whole genome shotgun (WGS) entry which is preliminary data.</text>
</comment>
<dbReference type="RefSeq" id="WP_123739088.1">
    <property type="nucleotide sequence ID" value="NZ_CALFQU010000010.1"/>
</dbReference>
<keyword evidence="3" id="KW-0547">Nucleotide-binding</keyword>
<dbReference type="CDD" id="cd03216">
    <property type="entry name" value="ABC_Carb_Monos_I"/>
    <property type="match status" value="1"/>
</dbReference>
<dbReference type="PROSITE" id="PS00211">
    <property type="entry name" value="ABC_TRANSPORTER_1"/>
    <property type="match status" value="1"/>
</dbReference>
<organism evidence="6 7">
    <name type="scientific">Salana multivorans</name>
    <dbReference type="NCBI Taxonomy" id="120377"/>
    <lineage>
        <taxon>Bacteria</taxon>
        <taxon>Bacillati</taxon>
        <taxon>Actinomycetota</taxon>
        <taxon>Actinomycetes</taxon>
        <taxon>Micrococcales</taxon>
        <taxon>Beutenbergiaceae</taxon>
        <taxon>Salana</taxon>
    </lineage>
</organism>
<dbReference type="InterPro" id="IPR003439">
    <property type="entry name" value="ABC_transporter-like_ATP-bd"/>
</dbReference>
<dbReference type="Proteomes" id="UP000275356">
    <property type="component" value="Unassembled WGS sequence"/>
</dbReference>
<name>A0A3N2DB96_9MICO</name>
<dbReference type="PANTHER" id="PTHR43790:SF9">
    <property type="entry name" value="GALACTOFURANOSE TRANSPORTER ATP-BINDING PROTEIN YTFR"/>
    <property type="match status" value="1"/>
</dbReference>
<dbReference type="PANTHER" id="PTHR43790">
    <property type="entry name" value="CARBOHYDRATE TRANSPORT ATP-BINDING PROTEIN MG119-RELATED"/>
    <property type="match status" value="1"/>
</dbReference>
<feature type="domain" description="ABC transporter" evidence="5">
    <location>
        <begin position="258"/>
        <end position="500"/>
    </location>
</feature>
<dbReference type="InterPro" id="IPR050107">
    <property type="entry name" value="ABC_carbohydrate_import_ATPase"/>
</dbReference>
<dbReference type="InterPro" id="IPR003593">
    <property type="entry name" value="AAA+_ATPase"/>
</dbReference>
<reference evidence="6 7" key="1">
    <citation type="submission" date="2018-11" db="EMBL/GenBank/DDBJ databases">
        <title>Sequencing the genomes of 1000 actinobacteria strains.</title>
        <authorList>
            <person name="Klenk H.-P."/>
        </authorList>
    </citation>
    <scope>NUCLEOTIDE SEQUENCE [LARGE SCALE GENOMIC DNA]</scope>
    <source>
        <strain evidence="6 7">DSM 13521</strain>
    </source>
</reference>
<proteinExistence type="predicted"/>
<dbReference type="SMART" id="SM00382">
    <property type="entry name" value="AAA"/>
    <property type="match status" value="2"/>
</dbReference>
<dbReference type="Gene3D" id="3.40.50.300">
    <property type="entry name" value="P-loop containing nucleotide triphosphate hydrolases"/>
    <property type="match status" value="2"/>
</dbReference>
<feature type="domain" description="ABC transporter" evidence="5">
    <location>
        <begin position="13"/>
        <end position="248"/>
    </location>
</feature>
<gene>
    <name evidence="6" type="ORF">EDD28_1575</name>
</gene>
<protein>
    <submittedName>
        <fullName evidence="6">Monosaccharide ABC transporter ATP-binding protein (CUT2 family)</fullName>
    </submittedName>
</protein>
<dbReference type="PROSITE" id="PS50893">
    <property type="entry name" value="ABC_TRANSPORTER_2"/>
    <property type="match status" value="2"/>
</dbReference>
<keyword evidence="4 6" id="KW-0067">ATP-binding</keyword>
<evidence type="ECO:0000313" key="7">
    <source>
        <dbReference type="Proteomes" id="UP000275356"/>
    </source>
</evidence>
<evidence type="ECO:0000313" key="6">
    <source>
        <dbReference type="EMBL" id="ROR96982.1"/>
    </source>
</evidence>